<gene>
    <name evidence="3" type="ORF">ACFQ2K_15935</name>
</gene>
<evidence type="ECO:0000313" key="3">
    <source>
        <dbReference type="EMBL" id="MFD0624044.1"/>
    </source>
</evidence>
<dbReference type="Pfam" id="PF01872">
    <property type="entry name" value="RibD_C"/>
    <property type="match status" value="1"/>
</dbReference>
<protein>
    <submittedName>
        <fullName evidence="3">Dihydrofolate reductase family protein</fullName>
    </submittedName>
</protein>
<accession>A0ABW2WR65</accession>
<comment type="caution">
    <text evidence="3">The sequence shown here is derived from an EMBL/GenBank/DDBJ whole genome shotgun (WGS) entry which is preliminary data.</text>
</comment>
<feature type="region of interest" description="Disordered" evidence="1">
    <location>
        <begin position="191"/>
        <end position="230"/>
    </location>
</feature>
<dbReference type="InterPro" id="IPR050765">
    <property type="entry name" value="Riboflavin_Biosynth_HTPR"/>
</dbReference>
<sequence length="230" mass="25090">MAKLTLTTFLSLDGVMQAPGGPDEDRSGGFEYGGWTVPFADEGMRQFIDEQFDRSAAFLLGRRTYDIFAAYWPKVTDPGNRIAGSLNARPKYVVSTTLESPEWHNTTVISTDVAGEVARLKERTEGGELQIHGSGALARSLMAHGLIDEYNLLVYPVVLGRGHRLFPEGGQPTAFERIGARETRSGISVHTYRPAGPAEFSSFPRRTERAGTSRSAAPEGVFRAGPCPVR</sequence>
<dbReference type="InterPro" id="IPR002734">
    <property type="entry name" value="RibDG_C"/>
</dbReference>
<evidence type="ECO:0000259" key="2">
    <source>
        <dbReference type="Pfam" id="PF01872"/>
    </source>
</evidence>
<feature type="domain" description="Bacterial bifunctional deaminase-reductase C-terminal" evidence="2">
    <location>
        <begin position="3"/>
        <end position="186"/>
    </location>
</feature>
<dbReference type="PANTHER" id="PTHR38011">
    <property type="entry name" value="DIHYDROFOLATE REDUCTASE FAMILY PROTEIN (AFU_ORTHOLOGUE AFUA_8G06820)"/>
    <property type="match status" value="1"/>
</dbReference>
<dbReference type="SUPFAM" id="SSF53597">
    <property type="entry name" value="Dihydrofolate reductase-like"/>
    <property type="match status" value="1"/>
</dbReference>
<evidence type="ECO:0000313" key="4">
    <source>
        <dbReference type="Proteomes" id="UP001596915"/>
    </source>
</evidence>
<reference evidence="4" key="1">
    <citation type="journal article" date="2019" name="Int. J. Syst. Evol. Microbiol.">
        <title>The Global Catalogue of Microorganisms (GCM) 10K type strain sequencing project: providing services to taxonomists for standard genome sequencing and annotation.</title>
        <authorList>
            <consortium name="The Broad Institute Genomics Platform"/>
            <consortium name="The Broad Institute Genome Sequencing Center for Infectious Disease"/>
            <person name="Wu L."/>
            <person name="Ma J."/>
        </authorList>
    </citation>
    <scope>NUCLEOTIDE SEQUENCE [LARGE SCALE GENOMIC DNA]</scope>
    <source>
        <strain evidence="4">JCM 12607</strain>
    </source>
</reference>
<dbReference type="Gene3D" id="3.40.430.10">
    <property type="entry name" value="Dihydrofolate Reductase, subunit A"/>
    <property type="match status" value="1"/>
</dbReference>
<dbReference type="PANTHER" id="PTHR38011:SF2">
    <property type="entry name" value="BIFUNCTIONAL DEAMINASE-REDUCTASE DOMAIN PROTEIN"/>
    <property type="match status" value="1"/>
</dbReference>
<keyword evidence="4" id="KW-1185">Reference proteome</keyword>
<dbReference type="InterPro" id="IPR024072">
    <property type="entry name" value="DHFR-like_dom_sf"/>
</dbReference>
<proteinExistence type="predicted"/>
<organism evidence="3 4">
    <name type="scientific">Streptomyces sanglieri</name>
    <dbReference type="NCBI Taxonomy" id="193460"/>
    <lineage>
        <taxon>Bacteria</taxon>
        <taxon>Bacillati</taxon>
        <taxon>Actinomycetota</taxon>
        <taxon>Actinomycetes</taxon>
        <taxon>Kitasatosporales</taxon>
        <taxon>Streptomycetaceae</taxon>
        <taxon>Streptomyces</taxon>
    </lineage>
</organism>
<name>A0ABW2WR65_9ACTN</name>
<dbReference type="Proteomes" id="UP001596915">
    <property type="component" value="Unassembled WGS sequence"/>
</dbReference>
<dbReference type="EMBL" id="JBHTGL010000008">
    <property type="protein sequence ID" value="MFD0624044.1"/>
    <property type="molecule type" value="Genomic_DNA"/>
</dbReference>
<evidence type="ECO:0000256" key="1">
    <source>
        <dbReference type="SAM" id="MobiDB-lite"/>
    </source>
</evidence>